<evidence type="ECO:0000256" key="1">
    <source>
        <dbReference type="SAM" id="SignalP"/>
    </source>
</evidence>
<feature type="signal peptide" evidence="1">
    <location>
        <begin position="1"/>
        <end position="21"/>
    </location>
</feature>
<keyword evidence="1" id="KW-0732">Signal</keyword>
<feature type="chain" id="PRO_5032582121" evidence="1">
    <location>
        <begin position="22"/>
        <end position="122"/>
    </location>
</feature>
<comment type="caution">
    <text evidence="2">The sequence shown here is derived from an EMBL/GenBank/DDBJ whole genome shotgun (WGS) entry which is preliminary data.</text>
</comment>
<dbReference type="Proteomes" id="UP000625711">
    <property type="component" value="Unassembled WGS sequence"/>
</dbReference>
<dbReference type="EMBL" id="JAACXV010013900">
    <property type="protein sequence ID" value="KAF7271770.1"/>
    <property type="molecule type" value="Genomic_DNA"/>
</dbReference>
<sequence length="122" mass="13912">MFPRLFKSVLLLLLINILVKSNQVPRNFAQYGQSISAGDTTKTNNIYELFPKNKKNIDLNNIWNKISTTTTHPVNSKKFIQLQRKRGNIFSVRSNVVSCPKGQISIKTPKGSLCRKVFNFGR</sequence>
<dbReference type="AlphaFoldDB" id="A0A834M9S8"/>
<proteinExistence type="predicted"/>
<gene>
    <name evidence="2" type="ORF">GWI33_015389</name>
</gene>
<keyword evidence="3" id="KW-1185">Reference proteome</keyword>
<evidence type="ECO:0000313" key="2">
    <source>
        <dbReference type="EMBL" id="KAF7271770.1"/>
    </source>
</evidence>
<evidence type="ECO:0000313" key="3">
    <source>
        <dbReference type="Proteomes" id="UP000625711"/>
    </source>
</evidence>
<reference evidence="2" key="1">
    <citation type="submission" date="2020-08" db="EMBL/GenBank/DDBJ databases">
        <title>Genome sequencing and assembly of the red palm weevil Rhynchophorus ferrugineus.</title>
        <authorList>
            <person name="Dias G.B."/>
            <person name="Bergman C.M."/>
            <person name="Manee M."/>
        </authorList>
    </citation>
    <scope>NUCLEOTIDE SEQUENCE</scope>
    <source>
        <strain evidence="2">AA-2017</strain>
        <tissue evidence="2">Whole larva</tissue>
    </source>
</reference>
<accession>A0A834M9S8</accession>
<dbReference type="OrthoDB" id="10604081at2759"/>
<name>A0A834M9S8_RHYFE</name>
<protein>
    <submittedName>
        <fullName evidence="2">Uncharacterized protein</fullName>
    </submittedName>
</protein>
<organism evidence="2 3">
    <name type="scientific">Rhynchophorus ferrugineus</name>
    <name type="common">Red palm weevil</name>
    <name type="synonym">Curculio ferrugineus</name>
    <dbReference type="NCBI Taxonomy" id="354439"/>
    <lineage>
        <taxon>Eukaryota</taxon>
        <taxon>Metazoa</taxon>
        <taxon>Ecdysozoa</taxon>
        <taxon>Arthropoda</taxon>
        <taxon>Hexapoda</taxon>
        <taxon>Insecta</taxon>
        <taxon>Pterygota</taxon>
        <taxon>Neoptera</taxon>
        <taxon>Endopterygota</taxon>
        <taxon>Coleoptera</taxon>
        <taxon>Polyphaga</taxon>
        <taxon>Cucujiformia</taxon>
        <taxon>Curculionidae</taxon>
        <taxon>Dryophthorinae</taxon>
        <taxon>Rhynchophorus</taxon>
    </lineage>
</organism>